<protein>
    <submittedName>
        <fullName evidence="1">Uncharacterized protein</fullName>
    </submittedName>
</protein>
<dbReference type="InParanoid" id="A0A0C3G032"/>
<evidence type="ECO:0000313" key="1">
    <source>
        <dbReference type="EMBL" id="KIM83866.1"/>
    </source>
</evidence>
<dbReference type="Proteomes" id="UP000054166">
    <property type="component" value="Unassembled WGS sequence"/>
</dbReference>
<dbReference type="HOGENOM" id="CLU_3051164_0_0_1"/>
<sequence>MESELSTSIRLPNVTFAKPMKHLLDLSPNLKSCITSDTLIIFTSYSLYFMESFT</sequence>
<dbReference type="AlphaFoldDB" id="A0A0C3G032"/>
<accession>A0A0C3G032</accession>
<dbReference type="EMBL" id="KN832989">
    <property type="protein sequence ID" value="KIM83866.1"/>
    <property type="molecule type" value="Genomic_DNA"/>
</dbReference>
<reference evidence="2" key="2">
    <citation type="submission" date="2015-01" db="EMBL/GenBank/DDBJ databases">
        <title>Evolutionary Origins and Diversification of the Mycorrhizal Mutualists.</title>
        <authorList>
            <consortium name="DOE Joint Genome Institute"/>
            <consortium name="Mycorrhizal Genomics Consortium"/>
            <person name="Kohler A."/>
            <person name="Kuo A."/>
            <person name="Nagy L.G."/>
            <person name="Floudas D."/>
            <person name="Copeland A."/>
            <person name="Barry K.W."/>
            <person name="Cichocki N."/>
            <person name="Veneault-Fourrey C."/>
            <person name="LaButti K."/>
            <person name="Lindquist E.A."/>
            <person name="Lipzen A."/>
            <person name="Lundell T."/>
            <person name="Morin E."/>
            <person name="Murat C."/>
            <person name="Riley R."/>
            <person name="Ohm R."/>
            <person name="Sun H."/>
            <person name="Tunlid A."/>
            <person name="Henrissat B."/>
            <person name="Grigoriev I.V."/>
            <person name="Hibbett D.S."/>
            <person name="Martin F."/>
        </authorList>
    </citation>
    <scope>NUCLEOTIDE SEQUENCE [LARGE SCALE GENOMIC DNA]</scope>
    <source>
        <strain evidence="2">F 1598</strain>
    </source>
</reference>
<evidence type="ECO:0000313" key="2">
    <source>
        <dbReference type="Proteomes" id="UP000054166"/>
    </source>
</evidence>
<gene>
    <name evidence="1" type="ORF">PILCRDRAFT_782108</name>
</gene>
<organism evidence="1 2">
    <name type="scientific">Piloderma croceum (strain F 1598)</name>
    <dbReference type="NCBI Taxonomy" id="765440"/>
    <lineage>
        <taxon>Eukaryota</taxon>
        <taxon>Fungi</taxon>
        <taxon>Dikarya</taxon>
        <taxon>Basidiomycota</taxon>
        <taxon>Agaricomycotina</taxon>
        <taxon>Agaricomycetes</taxon>
        <taxon>Agaricomycetidae</taxon>
        <taxon>Atheliales</taxon>
        <taxon>Atheliaceae</taxon>
        <taxon>Piloderma</taxon>
    </lineage>
</organism>
<reference evidence="1 2" key="1">
    <citation type="submission" date="2014-04" db="EMBL/GenBank/DDBJ databases">
        <authorList>
            <consortium name="DOE Joint Genome Institute"/>
            <person name="Kuo A."/>
            <person name="Tarkka M."/>
            <person name="Buscot F."/>
            <person name="Kohler A."/>
            <person name="Nagy L.G."/>
            <person name="Floudas D."/>
            <person name="Copeland A."/>
            <person name="Barry K.W."/>
            <person name="Cichocki N."/>
            <person name="Veneault-Fourrey C."/>
            <person name="LaButti K."/>
            <person name="Lindquist E.A."/>
            <person name="Lipzen A."/>
            <person name="Lundell T."/>
            <person name="Morin E."/>
            <person name="Murat C."/>
            <person name="Sun H."/>
            <person name="Tunlid A."/>
            <person name="Henrissat B."/>
            <person name="Grigoriev I.V."/>
            <person name="Hibbett D.S."/>
            <person name="Martin F."/>
            <person name="Nordberg H.P."/>
            <person name="Cantor M.N."/>
            <person name="Hua S.X."/>
        </authorList>
    </citation>
    <scope>NUCLEOTIDE SEQUENCE [LARGE SCALE GENOMIC DNA]</scope>
    <source>
        <strain evidence="1 2">F 1598</strain>
    </source>
</reference>
<name>A0A0C3G032_PILCF</name>
<keyword evidence="2" id="KW-1185">Reference proteome</keyword>
<proteinExistence type="predicted"/>